<dbReference type="EMBL" id="JAANIU010005858">
    <property type="protein sequence ID" value="KAG1545036.1"/>
    <property type="molecule type" value="Genomic_DNA"/>
</dbReference>
<comment type="caution">
    <text evidence="2">The sequence shown here is derived from an EMBL/GenBank/DDBJ whole genome shotgun (WGS) entry which is preliminary data.</text>
</comment>
<protein>
    <submittedName>
        <fullName evidence="2">Uncharacterized protein</fullName>
    </submittedName>
</protein>
<reference evidence="2 3" key="1">
    <citation type="journal article" date="2020" name="Microb. Genom.">
        <title>Genetic diversity of clinical and environmental Mucorales isolates obtained from an investigation of mucormycosis cases among solid organ transplant recipients.</title>
        <authorList>
            <person name="Nguyen M.H."/>
            <person name="Kaul D."/>
            <person name="Muto C."/>
            <person name="Cheng S.J."/>
            <person name="Richter R.A."/>
            <person name="Bruno V.M."/>
            <person name="Liu G."/>
            <person name="Beyhan S."/>
            <person name="Sundermann A.J."/>
            <person name="Mounaud S."/>
            <person name="Pasculle A.W."/>
            <person name="Nierman W.C."/>
            <person name="Driscoll E."/>
            <person name="Cumbie R."/>
            <person name="Clancy C.J."/>
            <person name="Dupont C.L."/>
        </authorList>
    </citation>
    <scope>NUCLEOTIDE SEQUENCE [LARGE SCALE GENOMIC DNA]</scope>
    <source>
        <strain evidence="2 3">GL24</strain>
    </source>
</reference>
<dbReference type="Proteomes" id="UP000740926">
    <property type="component" value="Unassembled WGS sequence"/>
</dbReference>
<feature type="compositionally biased region" description="Basic residues" evidence="1">
    <location>
        <begin position="99"/>
        <end position="114"/>
    </location>
</feature>
<organism evidence="2 3">
    <name type="scientific">Rhizopus delemar</name>
    <dbReference type="NCBI Taxonomy" id="936053"/>
    <lineage>
        <taxon>Eukaryota</taxon>
        <taxon>Fungi</taxon>
        <taxon>Fungi incertae sedis</taxon>
        <taxon>Mucoromycota</taxon>
        <taxon>Mucoromycotina</taxon>
        <taxon>Mucoromycetes</taxon>
        <taxon>Mucorales</taxon>
        <taxon>Mucorineae</taxon>
        <taxon>Rhizopodaceae</taxon>
        <taxon>Rhizopus</taxon>
    </lineage>
</organism>
<gene>
    <name evidence="2" type="ORF">G6F50_013798</name>
</gene>
<evidence type="ECO:0000256" key="1">
    <source>
        <dbReference type="SAM" id="MobiDB-lite"/>
    </source>
</evidence>
<evidence type="ECO:0000313" key="2">
    <source>
        <dbReference type="EMBL" id="KAG1545036.1"/>
    </source>
</evidence>
<accession>A0A9P7CBF4</accession>
<feature type="compositionally biased region" description="Gly residues" evidence="1">
    <location>
        <begin position="52"/>
        <end position="63"/>
    </location>
</feature>
<evidence type="ECO:0000313" key="3">
    <source>
        <dbReference type="Proteomes" id="UP000740926"/>
    </source>
</evidence>
<sequence length="238" mass="25902">MGRAFRAQEQRAVPGPRPALPDRAGRLAQAQGNLLHPRRSLSGGRAEARPAGAGGRGHAGGGDRPQRQPAGKGEVEHAGSARPGWRAVRVRRPGQQFQRVRRRARDPHAAPRRRAQPDRAHHSGAAAGVPHRTGAWHRRGQAAQPGQERDGGVTPAARPGCGTRRGPMRPPFVCAGNRIKWDSRRSFCPPAAGRDQSLMRNAACIQRRFQPRCHSLDRRLVPTTNCPIDAGSDRWSQS</sequence>
<name>A0A9P7CBF4_9FUNG</name>
<keyword evidence="3" id="KW-1185">Reference proteome</keyword>
<dbReference type="AlphaFoldDB" id="A0A9P7CBF4"/>
<proteinExistence type="predicted"/>
<feature type="region of interest" description="Disordered" evidence="1">
    <location>
        <begin position="1"/>
        <end position="169"/>
    </location>
</feature>